<sequence length="235" mass="27335">MRVFLLIVFFMSPIALAENVLRSSVSPEFTHGLHVKYLQYMADKLSMKLDIYPMPFARRISALRQGQIDLMVGMQRENSLQDDVIYLQPHYEELQHTFFVLKTQQSSINSFEDLQDKTIGVTIHAKYYHQFNSQTDLALVAVSSLKQKIELLQKGRIDTFIHYKESTLPTLEKMGLSDKIVIANYQPTESHPYFATITTKSRLFERKDEVEKIIQQGVANGDFKRIRQLHYQDTP</sequence>
<feature type="domain" description="Solute-binding protein family 3/N-terminal" evidence="3">
    <location>
        <begin position="20"/>
        <end position="235"/>
    </location>
</feature>
<dbReference type="EMBL" id="JACNEP010000005">
    <property type="protein sequence ID" value="MBC3765914.1"/>
    <property type="molecule type" value="Genomic_DNA"/>
</dbReference>
<proteinExistence type="inferred from homology"/>
<comment type="similarity">
    <text evidence="1">Belongs to the bacterial solute-binding protein 3 family.</text>
</comment>
<dbReference type="PANTHER" id="PTHR35936:SF19">
    <property type="entry name" value="AMINO-ACID-BINDING PROTEIN YXEM-RELATED"/>
    <property type="match status" value="1"/>
</dbReference>
<dbReference type="SMART" id="SM00062">
    <property type="entry name" value="PBPb"/>
    <property type="match status" value="1"/>
</dbReference>
<dbReference type="InterPro" id="IPR001638">
    <property type="entry name" value="Solute-binding_3/MltF_N"/>
</dbReference>
<name>A0A8J6ITB1_9ALTE</name>
<evidence type="ECO:0000256" key="1">
    <source>
        <dbReference type="ARBA" id="ARBA00010333"/>
    </source>
</evidence>
<comment type="caution">
    <text evidence="4">The sequence shown here is derived from an EMBL/GenBank/DDBJ whole genome shotgun (WGS) entry which is preliminary data.</text>
</comment>
<dbReference type="Gene3D" id="3.40.190.10">
    <property type="entry name" value="Periplasmic binding protein-like II"/>
    <property type="match status" value="2"/>
</dbReference>
<accession>A0A8J6ITB1</accession>
<dbReference type="PANTHER" id="PTHR35936">
    <property type="entry name" value="MEMBRANE-BOUND LYTIC MUREIN TRANSGLYCOSYLASE F"/>
    <property type="match status" value="1"/>
</dbReference>
<reference evidence="4" key="1">
    <citation type="journal article" date="2018" name="Int. J. Syst. Evol. Microbiol.">
        <title>Neptunicella marina gen. nov., sp. nov., isolated from surface seawater.</title>
        <authorList>
            <person name="Liu X."/>
            <person name="Lai Q."/>
            <person name="Du Y."/>
            <person name="Zhang X."/>
            <person name="Liu Z."/>
            <person name="Sun F."/>
            <person name="Shao Z."/>
        </authorList>
    </citation>
    <scope>NUCLEOTIDE SEQUENCE</scope>
    <source>
        <strain evidence="4">S27-2</strain>
    </source>
</reference>
<evidence type="ECO:0000313" key="4">
    <source>
        <dbReference type="EMBL" id="MBC3765914.1"/>
    </source>
</evidence>
<gene>
    <name evidence="4" type="ORF">H8B19_08495</name>
</gene>
<keyword evidence="2" id="KW-0732">Signal</keyword>
<dbReference type="SUPFAM" id="SSF53850">
    <property type="entry name" value="Periplasmic binding protein-like II"/>
    <property type="match status" value="1"/>
</dbReference>
<evidence type="ECO:0000256" key="2">
    <source>
        <dbReference type="ARBA" id="ARBA00022729"/>
    </source>
</evidence>
<organism evidence="4 5">
    <name type="scientific">Neptunicella marina</name>
    <dbReference type="NCBI Taxonomy" id="2125989"/>
    <lineage>
        <taxon>Bacteria</taxon>
        <taxon>Pseudomonadati</taxon>
        <taxon>Pseudomonadota</taxon>
        <taxon>Gammaproteobacteria</taxon>
        <taxon>Alteromonadales</taxon>
        <taxon>Alteromonadaceae</taxon>
        <taxon>Neptunicella</taxon>
    </lineage>
</organism>
<protein>
    <submittedName>
        <fullName evidence="4">Transporter substrate-binding domain-containing protein</fullName>
    </submittedName>
</protein>
<reference evidence="4" key="2">
    <citation type="submission" date="2020-08" db="EMBL/GenBank/DDBJ databases">
        <authorList>
            <person name="Lai Q."/>
        </authorList>
    </citation>
    <scope>NUCLEOTIDE SEQUENCE</scope>
    <source>
        <strain evidence="4">S27-2</strain>
    </source>
</reference>
<keyword evidence="5" id="KW-1185">Reference proteome</keyword>
<evidence type="ECO:0000259" key="3">
    <source>
        <dbReference type="SMART" id="SM00062"/>
    </source>
</evidence>
<dbReference type="Pfam" id="PF00497">
    <property type="entry name" value="SBP_bac_3"/>
    <property type="match status" value="1"/>
</dbReference>
<dbReference type="Proteomes" id="UP000601768">
    <property type="component" value="Unassembled WGS sequence"/>
</dbReference>
<evidence type="ECO:0000313" key="5">
    <source>
        <dbReference type="Proteomes" id="UP000601768"/>
    </source>
</evidence>
<dbReference type="AlphaFoldDB" id="A0A8J6ITB1"/>